<feature type="transmembrane region" description="Helical" evidence="1">
    <location>
        <begin position="61"/>
        <end position="82"/>
    </location>
</feature>
<keyword evidence="1" id="KW-0472">Membrane</keyword>
<accession>A0AA36MDE9</accession>
<keyword evidence="1" id="KW-0812">Transmembrane</keyword>
<reference evidence="2" key="1">
    <citation type="submission" date="2023-07" db="EMBL/GenBank/DDBJ databases">
        <authorList>
            <consortium name="CYATHOMIX"/>
        </authorList>
    </citation>
    <scope>NUCLEOTIDE SEQUENCE</scope>
    <source>
        <strain evidence="2">N/A</strain>
    </source>
</reference>
<dbReference type="EMBL" id="CATQJL010000316">
    <property type="protein sequence ID" value="CAJ0605422.1"/>
    <property type="molecule type" value="Genomic_DNA"/>
</dbReference>
<evidence type="ECO:0000256" key="1">
    <source>
        <dbReference type="SAM" id="Phobius"/>
    </source>
</evidence>
<dbReference type="AlphaFoldDB" id="A0AA36MDE9"/>
<protein>
    <submittedName>
        <fullName evidence="2">Uncharacterized protein</fullName>
    </submittedName>
</protein>
<organism evidence="2 3">
    <name type="scientific">Cylicocyclus nassatus</name>
    <name type="common">Nematode worm</name>
    <dbReference type="NCBI Taxonomy" id="53992"/>
    <lineage>
        <taxon>Eukaryota</taxon>
        <taxon>Metazoa</taxon>
        <taxon>Ecdysozoa</taxon>
        <taxon>Nematoda</taxon>
        <taxon>Chromadorea</taxon>
        <taxon>Rhabditida</taxon>
        <taxon>Rhabditina</taxon>
        <taxon>Rhabditomorpha</taxon>
        <taxon>Strongyloidea</taxon>
        <taxon>Strongylidae</taxon>
        <taxon>Cylicocyclus</taxon>
    </lineage>
</organism>
<evidence type="ECO:0000313" key="2">
    <source>
        <dbReference type="EMBL" id="CAJ0605422.1"/>
    </source>
</evidence>
<sequence length="110" mass="12128">MSTLDLEMLSGKTNGKEIIIPMDVASELEMFTKKILHVVTVLRLNFLEPGHKRCSKACNTVVTAMMFGLACYSLAYTTYITLNLTHSPMVMSSKLLLIAWAVQSIVSLAS</sequence>
<gene>
    <name evidence="2" type="ORF">CYNAS_LOCUS17405</name>
</gene>
<proteinExistence type="predicted"/>
<dbReference type="Proteomes" id="UP001176961">
    <property type="component" value="Unassembled WGS sequence"/>
</dbReference>
<keyword evidence="3" id="KW-1185">Reference proteome</keyword>
<keyword evidence="1" id="KW-1133">Transmembrane helix</keyword>
<name>A0AA36MDE9_CYLNA</name>
<evidence type="ECO:0000313" key="3">
    <source>
        <dbReference type="Proteomes" id="UP001176961"/>
    </source>
</evidence>
<comment type="caution">
    <text evidence="2">The sequence shown here is derived from an EMBL/GenBank/DDBJ whole genome shotgun (WGS) entry which is preliminary data.</text>
</comment>